<dbReference type="PANTHER" id="PTHR10489">
    <property type="entry name" value="CELL ADHESION MOLECULE"/>
    <property type="match status" value="1"/>
</dbReference>
<dbReference type="EMBL" id="JADWDJ010000013">
    <property type="protein sequence ID" value="KAG5271111.1"/>
    <property type="molecule type" value="Genomic_DNA"/>
</dbReference>
<evidence type="ECO:0000313" key="12">
    <source>
        <dbReference type="Proteomes" id="UP000823561"/>
    </source>
</evidence>
<evidence type="ECO:0000256" key="3">
    <source>
        <dbReference type="ARBA" id="ARBA00022989"/>
    </source>
</evidence>
<dbReference type="InterPro" id="IPR017452">
    <property type="entry name" value="GPCR_Rhodpsn_7TM"/>
</dbReference>
<keyword evidence="12" id="KW-1185">Reference proteome</keyword>
<dbReference type="AlphaFoldDB" id="A0AAV6GB66"/>
<dbReference type="Proteomes" id="UP000823561">
    <property type="component" value="Chromosome 13"/>
</dbReference>
<dbReference type="Pfam" id="PF00001">
    <property type="entry name" value="7tm_1"/>
    <property type="match status" value="1"/>
</dbReference>
<feature type="domain" description="G-protein coupled receptors family 1 profile" evidence="10">
    <location>
        <begin position="66"/>
        <end position="312"/>
    </location>
</feature>
<dbReference type="GO" id="GO:0060326">
    <property type="term" value="P:cell chemotaxis"/>
    <property type="evidence" value="ECO:0007669"/>
    <property type="project" value="TreeGrafter"/>
</dbReference>
<dbReference type="PROSITE" id="PS00237">
    <property type="entry name" value="G_PROTEIN_RECEP_F1_1"/>
    <property type="match status" value="1"/>
</dbReference>
<dbReference type="GO" id="GO:0007204">
    <property type="term" value="P:positive regulation of cytosolic calcium ion concentration"/>
    <property type="evidence" value="ECO:0007669"/>
    <property type="project" value="TreeGrafter"/>
</dbReference>
<feature type="transmembrane region" description="Helical" evidence="9">
    <location>
        <begin position="248"/>
        <end position="266"/>
    </location>
</feature>
<dbReference type="GO" id="GO:0019722">
    <property type="term" value="P:calcium-mediated signaling"/>
    <property type="evidence" value="ECO:0007669"/>
    <property type="project" value="TreeGrafter"/>
</dbReference>
<keyword evidence="7 8" id="KW-0807">Transducer</keyword>
<dbReference type="GO" id="GO:0019957">
    <property type="term" value="F:C-C chemokine binding"/>
    <property type="evidence" value="ECO:0007669"/>
    <property type="project" value="TreeGrafter"/>
</dbReference>
<keyword evidence="3 9" id="KW-1133">Transmembrane helix</keyword>
<keyword evidence="2 8" id="KW-0812">Transmembrane</keyword>
<dbReference type="PANTHER" id="PTHR10489:SF618">
    <property type="entry name" value="C-X-C CHEMOKINE RECEPTOR TYPE 5"/>
    <property type="match status" value="1"/>
</dbReference>
<evidence type="ECO:0000256" key="1">
    <source>
        <dbReference type="ARBA" id="ARBA00004370"/>
    </source>
</evidence>
<name>A0AAV6GB66_9TELE</name>
<feature type="transmembrane region" description="Helical" evidence="9">
    <location>
        <begin position="87"/>
        <end position="107"/>
    </location>
</feature>
<dbReference type="GO" id="GO:0009897">
    <property type="term" value="C:external side of plasma membrane"/>
    <property type="evidence" value="ECO:0007669"/>
    <property type="project" value="TreeGrafter"/>
</dbReference>
<keyword evidence="5 9" id="KW-0472">Membrane</keyword>
<dbReference type="SUPFAM" id="SSF81321">
    <property type="entry name" value="Family A G protein-coupled receptor-like"/>
    <property type="match status" value="1"/>
</dbReference>
<dbReference type="InterPro" id="IPR000276">
    <property type="entry name" value="GPCR_Rhodpsn"/>
</dbReference>
<dbReference type="GO" id="GO:0016493">
    <property type="term" value="F:C-C chemokine receptor activity"/>
    <property type="evidence" value="ECO:0007669"/>
    <property type="project" value="TreeGrafter"/>
</dbReference>
<dbReference type="PRINTS" id="PR00237">
    <property type="entry name" value="GPCRRHODOPSN"/>
</dbReference>
<comment type="subcellular location">
    <subcellularLocation>
        <location evidence="1">Membrane</location>
    </subcellularLocation>
</comment>
<evidence type="ECO:0000256" key="2">
    <source>
        <dbReference type="ARBA" id="ARBA00022692"/>
    </source>
</evidence>
<gene>
    <name evidence="11" type="ORF">AALO_G00176010</name>
</gene>
<dbReference type="Gene3D" id="1.20.1070.10">
    <property type="entry name" value="Rhodopsin 7-helix transmembrane proteins"/>
    <property type="match status" value="1"/>
</dbReference>
<feature type="transmembrane region" description="Helical" evidence="9">
    <location>
        <begin position="50"/>
        <end position="75"/>
    </location>
</feature>
<proteinExistence type="inferred from homology"/>
<dbReference type="PROSITE" id="PS50262">
    <property type="entry name" value="G_PROTEIN_RECEP_F1_2"/>
    <property type="match status" value="1"/>
</dbReference>
<dbReference type="InterPro" id="IPR050119">
    <property type="entry name" value="CCR1-9-like"/>
</dbReference>
<comment type="caution">
    <text evidence="11">The sequence shown here is derived from an EMBL/GenBank/DDBJ whole genome shotgun (WGS) entry which is preliminary data.</text>
</comment>
<evidence type="ECO:0000256" key="9">
    <source>
        <dbReference type="SAM" id="Phobius"/>
    </source>
</evidence>
<dbReference type="GO" id="GO:0006955">
    <property type="term" value="P:immune response"/>
    <property type="evidence" value="ECO:0007669"/>
    <property type="project" value="TreeGrafter"/>
</dbReference>
<keyword evidence="4 8" id="KW-0297">G-protein coupled receptor</keyword>
<evidence type="ECO:0000256" key="8">
    <source>
        <dbReference type="RuleBase" id="RU000688"/>
    </source>
</evidence>
<feature type="transmembrane region" description="Helical" evidence="9">
    <location>
        <begin position="215"/>
        <end position="236"/>
    </location>
</feature>
<feature type="transmembrane region" description="Helical" evidence="9">
    <location>
        <begin position="161"/>
        <end position="182"/>
    </location>
</feature>
<feature type="transmembrane region" description="Helical" evidence="9">
    <location>
        <begin position="119"/>
        <end position="140"/>
    </location>
</feature>
<reference evidence="11" key="1">
    <citation type="submission" date="2020-10" db="EMBL/GenBank/DDBJ databases">
        <title>Chromosome-scale genome assembly of the Allis shad, Alosa alosa.</title>
        <authorList>
            <person name="Margot Z."/>
            <person name="Christophe K."/>
            <person name="Cabau C."/>
            <person name="Louis A."/>
            <person name="Berthelot C."/>
            <person name="Parey E."/>
            <person name="Roest Crollius H."/>
            <person name="Montfort J."/>
            <person name="Robinson-Rechavi M."/>
            <person name="Bucao C."/>
            <person name="Bouchez O."/>
            <person name="Gislard M."/>
            <person name="Lluch J."/>
            <person name="Milhes M."/>
            <person name="Lampietro C."/>
            <person name="Lopez Roques C."/>
            <person name="Donnadieu C."/>
            <person name="Braasch I."/>
            <person name="Desvignes T."/>
            <person name="Postlethwait J."/>
            <person name="Bobe J."/>
            <person name="Guiguen Y."/>
        </authorList>
    </citation>
    <scope>NUCLEOTIDE SEQUENCE</scope>
    <source>
        <strain evidence="11">M-15738</strain>
        <tissue evidence="11">Blood</tissue>
    </source>
</reference>
<evidence type="ECO:0000256" key="6">
    <source>
        <dbReference type="ARBA" id="ARBA00023170"/>
    </source>
</evidence>
<organism evidence="11 12">
    <name type="scientific">Alosa alosa</name>
    <name type="common">allis shad</name>
    <dbReference type="NCBI Taxonomy" id="278164"/>
    <lineage>
        <taxon>Eukaryota</taxon>
        <taxon>Metazoa</taxon>
        <taxon>Chordata</taxon>
        <taxon>Craniata</taxon>
        <taxon>Vertebrata</taxon>
        <taxon>Euteleostomi</taxon>
        <taxon>Actinopterygii</taxon>
        <taxon>Neopterygii</taxon>
        <taxon>Teleostei</taxon>
        <taxon>Clupei</taxon>
        <taxon>Clupeiformes</taxon>
        <taxon>Clupeoidei</taxon>
        <taxon>Clupeidae</taxon>
        <taxon>Alosa</taxon>
    </lineage>
</organism>
<keyword evidence="6 8" id="KW-0675">Receptor</keyword>
<accession>A0AAV6GB66</accession>
<comment type="similarity">
    <text evidence="8">Belongs to the G-protein coupled receptor 1 family.</text>
</comment>
<evidence type="ECO:0000256" key="7">
    <source>
        <dbReference type="ARBA" id="ARBA00023224"/>
    </source>
</evidence>
<evidence type="ECO:0000256" key="4">
    <source>
        <dbReference type="ARBA" id="ARBA00023040"/>
    </source>
</evidence>
<sequence>MSTFYTALEMEDFSYENEFNYTSSYDAERNGTNWGLCSAEESWLQHYQTVLLLLVYALVFVLGVAGNGLMVVVLLRRRRSSLRITEIYLLHLGLADLLFLAALPFMAAKQAAGVFLCKMLNTVVSLNLLCSSLLLACISFDRYLAIVHAVPSMHNRRPRTVHLTCGLLWLLCFVLSFPEAVFTTVLDDPVYGPRCSYEGLEGGTWMLLSRTLMHLLGFFLPLAVMGYCYSAVVLTLCRRRRSLEKQGAVRLALLVTAVFCLCWLPYNLTKLLDLLVILGPLAHLNCDEALKQSLVLSESVGYVHCCLNPILYAFAGVRFRKELLQLLGRWRVCHDCLPAKCSSRVSSSEGVTTTTNVKTV</sequence>
<evidence type="ECO:0000313" key="11">
    <source>
        <dbReference type="EMBL" id="KAG5271111.1"/>
    </source>
</evidence>
<evidence type="ECO:0000259" key="10">
    <source>
        <dbReference type="PROSITE" id="PS50262"/>
    </source>
</evidence>
<evidence type="ECO:0000256" key="5">
    <source>
        <dbReference type="ARBA" id="ARBA00023136"/>
    </source>
</evidence>
<protein>
    <recommendedName>
        <fullName evidence="10">G-protein coupled receptors family 1 profile domain-containing protein</fullName>
    </recommendedName>
</protein>